<accession>A0A177MNI2</accession>
<gene>
    <name evidence="3" type="ORF">A1353_07900</name>
</gene>
<dbReference type="AlphaFoldDB" id="A0A177MNI2"/>
<evidence type="ECO:0000313" key="4">
    <source>
        <dbReference type="Proteomes" id="UP000077763"/>
    </source>
</evidence>
<dbReference type="Proteomes" id="UP000077763">
    <property type="component" value="Unassembled WGS sequence"/>
</dbReference>
<dbReference type="InterPro" id="IPR009057">
    <property type="entry name" value="Homeodomain-like_sf"/>
</dbReference>
<dbReference type="EMBL" id="LUUH01000030">
    <property type="protein sequence ID" value="OAI06954.1"/>
    <property type="molecule type" value="Genomic_DNA"/>
</dbReference>
<evidence type="ECO:0000256" key="2">
    <source>
        <dbReference type="SAM" id="Coils"/>
    </source>
</evidence>
<dbReference type="Gene3D" id="1.10.10.60">
    <property type="entry name" value="Homeodomain-like"/>
    <property type="match status" value="1"/>
</dbReference>
<proteinExistence type="inferred from homology"/>
<dbReference type="PANTHER" id="PTHR33215:SF13">
    <property type="entry name" value="PROTEIN DISTAL ANTENNA"/>
    <property type="match status" value="1"/>
</dbReference>
<protein>
    <submittedName>
        <fullName evidence="3">Transposase</fullName>
    </submittedName>
</protein>
<sequence>MSREKPNTYTAEFRASAVKLANESDKSVAQVALDLGINVNTLHTWIGKYSRRQSPDNPVRTDDHLYDELKRLKKEVARLTEERDLLKKAAAYFAKEQR</sequence>
<comment type="similarity">
    <text evidence="1">Belongs to the transposase 8 family.</text>
</comment>
<comment type="caution">
    <text evidence="3">The sequence shown here is derived from an EMBL/GenBank/DDBJ whole genome shotgun (WGS) entry which is preliminary data.</text>
</comment>
<organism evidence="3 4">
    <name type="scientific">Methylomonas methanica</name>
    <dbReference type="NCBI Taxonomy" id="421"/>
    <lineage>
        <taxon>Bacteria</taxon>
        <taxon>Pseudomonadati</taxon>
        <taxon>Pseudomonadota</taxon>
        <taxon>Gammaproteobacteria</taxon>
        <taxon>Methylococcales</taxon>
        <taxon>Methylococcaceae</taxon>
        <taxon>Methylomonas</taxon>
    </lineage>
</organism>
<dbReference type="InterPro" id="IPR051839">
    <property type="entry name" value="RD_transcriptional_regulator"/>
</dbReference>
<dbReference type="InterPro" id="IPR002514">
    <property type="entry name" value="Transposase_8"/>
</dbReference>
<reference evidence="3 4" key="1">
    <citation type="submission" date="2016-03" db="EMBL/GenBank/DDBJ databases">
        <authorList>
            <person name="Ploux O."/>
        </authorList>
    </citation>
    <scope>NUCLEOTIDE SEQUENCE [LARGE SCALE GENOMIC DNA]</scope>
    <source>
        <strain evidence="3 4">R-45371</strain>
    </source>
</reference>
<name>A0A177MNI2_METMH</name>
<dbReference type="SUPFAM" id="SSF46689">
    <property type="entry name" value="Homeodomain-like"/>
    <property type="match status" value="1"/>
</dbReference>
<dbReference type="GO" id="GO:0003677">
    <property type="term" value="F:DNA binding"/>
    <property type="evidence" value="ECO:0007669"/>
    <property type="project" value="InterPro"/>
</dbReference>
<evidence type="ECO:0000256" key="1">
    <source>
        <dbReference type="ARBA" id="ARBA00009964"/>
    </source>
</evidence>
<keyword evidence="2" id="KW-0175">Coiled coil</keyword>
<feature type="coiled-coil region" evidence="2">
    <location>
        <begin position="62"/>
        <end position="89"/>
    </location>
</feature>
<dbReference type="GO" id="GO:0004803">
    <property type="term" value="F:transposase activity"/>
    <property type="evidence" value="ECO:0007669"/>
    <property type="project" value="InterPro"/>
</dbReference>
<dbReference type="GO" id="GO:0006313">
    <property type="term" value="P:DNA transposition"/>
    <property type="evidence" value="ECO:0007669"/>
    <property type="project" value="InterPro"/>
</dbReference>
<evidence type="ECO:0000313" key="3">
    <source>
        <dbReference type="EMBL" id="OAI06954.1"/>
    </source>
</evidence>
<dbReference type="PANTHER" id="PTHR33215">
    <property type="entry name" value="PROTEIN DISTAL ANTENNA"/>
    <property type="match status" value="1"/>
</dbReference>
<dbReference type="Pfam" id="PF01527">
    <property type="entry name" value="HTH_Tnp_1"/>
    <property type="match status" value="1"/>
</dbReference>